<keyword evidence="2" id="KW-1185">Reference proteome</keyword>
<name>A0ABR6NKL1_9SPHN</name>
<organism evidence="1 2">
    <name type="scientific">Sphingobium lignivorans</name>
    <dbReference type="NCBI Taxonomy" id="2735886"/>
    <lineage>
        <taxon>Bacteria</taxon>
        <taxon>Pseudomonadati</taxon>
        <taxon>Pseudomonadota</taxon>
        <taxon>Alphaproteobacteria</taxon>
        <taxon>Sphingomonadales</taxon>
        <taxon>Sphingomonadaceae</taxon>
        <taxon>Sphingobium</taxon>
    </lineage>
</organism>
<proteinExistence type="predicted"/>
<dbReference type="EMBL" id="JACHKA010000001">
    <property type="protein sequence ID" value="MBB5987810.1"/>
    <property type="molecule type" value="Genomic_DNA"/>
</dbReference>
<sequence>MLDLARDDVKESGRGDAAFADKAATVDKWSRFGAIYVPR</sequence>
<comment type="caution">
    <text evidence="1">The sequence shown here is derived from an EMBL/GenBank/DDBJ whole genome shotgun (WGS) entry which is preliminary data.</text>
</comment>
<dbReference type="Proteomes" id="UP001138540">
    <property type="component" value="Unassembled WGS sequence"/>
</dbReference>
<reference evidence="1 2" key="1">
    <citation type="submission" date="2020-08" db="EMBL/GenBank/DDBJ databases">
        <title>Exploring microbial biodiversity for novel pathways involved in the catabolism of aromatic compounds derived from lignin.</title>
        <authorList>
            <person name="Elkins J."/>
        </authorList>
    </citation>
    <scope>NUCLEOTIDE SEQUENCE [LARGE SCALE GENOMIC DNA]</scope>
    <source>
        <strain evidence="1 2">B1D3A</strain>
    </source>
</reference>
<evidence type="ECO:0000313" key="1">
    <source>
        <dbReference type="EMBL" id="MBB5987810.1"/>
    </source>
</evidence>
<gene>
    <name evidence="1" type="ORF">HNP60_003784</name>
</gene>
<evidence type="ECO:0000313" key="2">
    <source>
        <dbReference type="Proteomes" id="UP001138540"/>
    </source>
</evidence>
<protein>
    <submittedName>
        <fullName evidence="1">Uncharacterized protein</fullName>
    </submittedName>
</protein>
<accession>A0ABR6NKL1</accession>